<proteinExistence type="predicted"/>
<feature type="domain" description="Ppx/GppA phosphatase C-terminal" evidence="3">
    <location>
        <begin position="330"/>
        <end position="494"/>
    </location>
</feature>
<protein>
    <submittedName>
        <fullName evidence="4">Guanosine-5'-triphosphate,3'-diphosphate pyrophosphatase</fullName>
        <ecNumber evidence="4">3.6.1.40</ecNumber>
    </submittedName>
</protein>
<dbReference type="CDD" id="cd00077">
    <property type="entry name" value="HDc"/>
    <property type="match status" value="1"/>
</dbReference>
<evidence type="ECO:0000256" key="1">
    <source>
        <dbReference type="ARBA" id="ARBA00022801"/>
    </source>
</evidence>
<feature type="domain" description="Ppx/GppA phosphatase N-terminal" evidence="2">
    <location>
        <begin position="37"/>
        <end position="320"/>
    </location>
</feature>
<dbReference type="InterPro" id="IPR048950">
    <property type="entry name" value="Ppx_GppA_C"/>
</dbReference>
<evidence type="ECO:0000259" key="3">
    <source>
        <dbReference type="Pfam" id="PF21447"/>
    </source>
</evidence>
<dbReference type="GO" id="GO:0008894">
    <property type="term" value="F:guanosine-5'-triphosphate,3'-diphosphate diphosphatase activity"/>
    <property type="evidence" value="ECO:0007669"/>
    <property type="project" value="UniProtKB-EC"/>
</dbReference>
<dbReference type="InterPro" id="IPR030673">
    <property type="entry name" value="PyroPPase_GppA_Ppx"/>
</dbReference>
<dbReference type="PIRSF" id="PIRSF001267">
    <property type="entry name" value="Pyrophosphatase_GppA_Ppx"/>
    <property type="match status" value="1"/>
</dbReference>
<dbReference type="SUPFAM" id="SSF109604">
    <property type="entry name" value="HD-domain/PDEase-like"/>
    <property type="match status" value="1"/>
</dbReference>
<dbReference type="InterPro" id="IPR003695">
    <property type="entry name" value="Ppx_GppA_N"/>
</dbReference>
<dbReference type="Proteomes" id="UP000266089">
    <property type="component" value="Unassembled WGS sequence"/>
</dbReference>
<name>A0A399DY49_9DEIN</name>
<dbReference type="PANTHER" id="PTHR30005:SF0">
    <property type="entry name" value="RETROGRADE REGULATION PROTEIN 2"/>
    <property type="match status" value="1"/>
</dbReference>
<evidence type="ECO:0000313" key="5">
    <source>
        <dbReference type="Proteomes" id="UP000266089"/>
    </source>
</evidence>
<dbReference type="EC" id="3.6.1.40" evidence="4"/>
<dbReference type="InterPro" id="IPR043129">
    <property type="entry name" value="ATPase_NBD"/>
</dbReference>
<dbReference type="SUPFAM" id="SSF53067">
    <property type="entry name" value="Actin-like ATPase domain"/>
    <property type="match status" value="2"/>
</dbReference>
<dbReference type="Gene3D" id="1.10.3210.10">
    <property type="entry name" value="Hypothetical protein af1432"/>
    <property type="match status" value="1"/>
</dbReference>
<evidence type="ECO:0000259" key="2">
    <source>
        <dbReference type="Pfam" id="PF02541"/>
    </source>
</evidence>
<dbReference type="EMBL" id="QWKX01000043">
    <property type="protein sequence ID" value="RIH76429.1"/>
    <property type="molecule type" value="Genomic_DNA"/>
</dbReference>
<dbReference type="CDD" id="cd24052">
    <property type="entry name" value="ASKHA_NBD_HpPPX-GppA-like"/>
    <property type="match status" value="1"/>
</dbReference>
<dbReference type="Pfam" id="PF02541">
    <property type="entry name" value="Ppx-GppA"/>
    <property type="match status" value="1"/>
</dbReference>
<dbReference type="AlphaFoldDB" id="A0A399DY49"/>
<dbReference type="Gene3D" id="3.30.420.40">
    <property type="match status" value="1"/>
</dbReference>
<dbReference type="Gene3D" id="3.30.420.150">
    <property type="entry name" value="Exopolyphosphatase. Domain 2"/>
    <property type="match status" value="1"/>
</dbReference>
<dbReference type="InterPro" id="IPR003607">
    <property type="entry name" value="HD/PDEase_dom"/>
</dbReference>
<evidence type="ECO:0000313" key="4">
    <source>
        <dbReference type="EMBL" id="RIH76429.1"/>
    </source>
</evidence>
<accession>A0A399DY49</accession>
<gene>
    <name evidence="4" type="primary">gppA</name>
    <name evidence="4" type="ORF">Mcate_01771</name>
</gene>
<comment type="caution">
    <text evidence="4">The sequence shown here is derived from an EMBL/GenBank/DDBJ whole genome shotgun (WGS) entry which is preliminary data.</text>
</comment>
<reference evidence="4 5" key="1">
    <citation type="submission" date="2018-08" db="EMBL/GenBank/DDBJ databases">
        <title>Meiothermus cateniformans JCM 15151 genome sequencing project.</title>
        <authorList>
            <person name="Da Costa M.S."/>
            <person name="Albuquerque L."/>
            <person name="Raposo P."/>
            <person name="Froufe H.J.C."/>
            <person name="Barroso C.S."/>
            <person name="Egas C."/>
        </authorList>
    </citation>
    <scope>NUCLEOTIDE SEQUENCE [LARGE SCALE GENOMIC DNA]</scope>
    <source>
        <strain evidence="4 5">JCM 15151</strain>
    </source>
</reference>
<keyword evidence="1 4" id="KW-0378">Hydrolase</keyword>
<dbReference type="PANTHER" id="PTHR30005">
    <property type="entry name" value="EXOPOLYPHOSPHATASE"/>
    <property type="match status" value="1"/>
</dbReference>
<dbReference type="Pfam" id="PF21447">
    <property type="entry name" value="Ppx-GppA_III"/>
    <property type="match status" value="1"/>
</dbReference>
<sequence>MAPPLTELEPITLSLYHGAVQRLGIVDLGSGTARLVVYAYEPGRHFRLIDEIRESVRLGEGLATQGRLSESGMQRALSALKLYADFAQATDLDELRVIATSASRDAENGPEFLREVRKLGLQVQVLSGEDEARYGVLAVANSFNFQEAWVMDLGGGSAQLSLMKGRAYREGRAYPLGAVRLTEMFLGSNPPKKGEIEDLERFVRKEMKEVLAQVRQNPLPLVAMGGTVRNLAKLAQRREDYPLDLVHGYFLSREALEETVGILAQRTTEQRRQLEGLQSDRADVIVAGALVYRTVLREAGLEGLWISGQGVREGAFYREFLPAPHLLNDVRGFYVRNLFARYPQDFNHTARVRHFCRLLFRLLAPLHGYGKAEEQLLDEAALLHDIGMSIGYYDHHKHGEYLVMSAAIPGLTHREQALLGLLVRYHRKGEPRPGAYKSVLQDGDTKRLLRLATLLRISEYLERSRVGRVEGLEVEIGSQQVRLTLLAQEEPWVELTETRKQAKLFRQAFGLELLVEWRPRG</sequence>
<organism evidence="4 5">
    <name type="scientific">Meiothermus taiwanensis</name>
    <dbReference type="NCBI Taxonomy" id="172827"/>
    <lineage>
        <taxon>Bacteria</taxon>
        <taxon>Thermotogati</taxon>
        <taxon>Deinococcota</taxon>
        <taxon>Deinococci</taxon>
        <taxon>Thermales</taxon>
        <taxon>Thermaceae</taxon>
        <taxon>Meiothermus</taxon>
    </lineage>
</organism>
<dbReference type="InterPro" id="IPR050273">
    <property type="entry name" value="GppA/Ppx_hydrolase"/>
</dbReference>